<gene>
    <name evidence="1" type="ORF">EZJ55_03970</name>
</gene>
<dbReference type="AlphaFoldDB" id="A0A5J5M099"/>
<organism evidence="1 2">
    <name type="scientific">Microcystis aeruginosa EAWAG127a</name>
    <dbReference type="NCBI Taxonomy" id="2529855"/>
    <lineage>
        <taxon>Bacteria</taxon>
        <taxon>Bacillati</taxon>
        <taxon>Cyanobacteriota</taxon>
        <taxon>Cyanophyceae</taxon>
        <taxon>Oscillatoriophycideae</taxon>
        <taxon>Chroococcales</taxon>
        <taxon>Microcystaceae</taxon>
        <taxon>Microcystis</taxon>
    </lineage>
</organism>
<evidence type="ECO:0000313" key="2">
    <source>
        <dbReference type="Proteomes" id="UP000325636"/>
    </source>
</evidence>
<keyword evidence="1" id="KW-0378">Hydrolase</keyword>
<proteinExistence type="predicted"/>
<keyword evidence="1" id="KW-0255">Endonuclease</keyword>
<name>A0A5J5M099_MICAE</name>
<dbReference type="Proteomes" id="UP000325636">
    <property type="component" value="Unassembled WGS sequence"/>
</dbReference>
<comment type="caution">
    <text evidence="1">The sequence shown here is derived from an EMBL/GenBank/DDBJ whole genome shotgun (WGS) entry which is preliminary data.</text>
</comment>
<dbReference type="EMBL" id="SRLN01000012">
    <property type="protein sequence ID" value="KAB0243218.1"/>
    <property type="molecule type" value="Genomic_DNA"/>
</dbReference>
<evidence type="ECO:0000313" key="1">
    <source>
        <dbReference type="EMBL" id="KAB0243218.1"/>
    </source>
</evidence>
<dbReference type="GO" id="GO:0004519">
    <property type="term" value="F:endonuclease activity"/>
    <property type="evidence" value="ECO:0007669"/>
    <property type="project" value="UniProtKB-KW"/>
</dbReference>
<reference evidence="2" key="1">
    <citation type="submission" date="2019-04" db="EMBL/GenBank/DDBJ databases">
        <title>Microviridin 1777: A Toxic Chymotrypsin Inhibitor Discovered by a Metabologenomic Approach.</title>
        <authorList>
            <person name="Sieber S."/>
            <person name="Grendelmeier S.M."/>
            <person name="Harris L.A."/>
            <person name="Mitchell D.A."/>
            <person name="Gademann K."/>
        </authorList>
    </citation>
    <scope>NUCLEOTIDE SEQUENCE [LARGE SCALE GENOMIC DNA]</scope>
    <source>
        <strain evidence="2">EAWAG127a</strain>
    </source>
</reference>
<accession>A0A5J5M099</accession>
<sequence>MDPVSTQKPEEPARDFIKPNEKVVVIFTEGKHFVLHDDNTGSTGQWKIDPNREVDRIILYHRDDENNANNLYIANHAGAEPADREGRYDIRLTHVQYIGATSVNWVEFAEGGQNPIRYLP</sequence>
<keyword evidence="1" id="KW-0540">Nuclease</keyword>
<protein>
    <submittedName>
        <fullName evidence="1">HNH endonuclease</fullName>
    </submittedName>
</protein>